<dbReference type="Proteomes" id="UP000016930">
    <property type="component" value="Unassembled WGS sequence"/>
</dbReference>
<accession>M2R1W4</accession>
<proteinExistence type="predicted"/>
<evidence type="ECO:0000256" key="1">
    <source>
        <dbReference type="ARBA" id="ARBA00022737"/>
    </source>
</evidence>
<dbReference type="Pfam" id="PF24883">
    <property type="entry name" value="NPHP3_N"/>
    <property type="match status" value="1"/>
</dbReference>
<dbReference type="STRING" id="914234.M2R1W4"/>
<evidence type="ECO:0000313" key="4">
    <source>
        <dbReference type="Proteomes" id="UP000016930"/>
    </source>
</evidence>
<feature type="domain" description="Nephrocystin 3-like N-terminal" evidence="2">
    <location>
        <begin position="139"/>
        <end position="174"/>
    </location>
</feature>
<dbReference type="PANTHER" id="PTHR10039:SF16">
    <property type="entry name" value="GPI INOSITOL-DEACYLASE"/>
    <property type="match status" value="1"/>
</dbReference>
<dbReference type="EMBL" id="KB445808">
    <property type="protein sequence ID" value="EMD32871.1"/>
    <property type="molecule type" value="Genomic_DNA"/>
</dbReference>
<dbReference type="OrthoDB" id="448455at2759"/>
<dbReference type="AlphaFoldDB" id="M2R1W4"/>
<dbReference type="PANTHER" id="PTHR10039">
    <property type="entry name" value="AMELOGENIN"/>
    <property type="match status" value="1"/>
</dbReference>
<reference evidence="3 4" key="1">
    <citation type="journal article" date="2012" name="Proc. Natl. Acad. Sci. U.S.A.">
        <title>Comparative genomics of Ceriporiopsis subvermispora and Phanerochaete chrysosporium provide insight into selective ligninolysis.</title>
        <authorList>
            <person name="Fernandez-Fueyo E."/>
            <person name="Ruiz-Duenas F.J."/>
            <person name="Ferreira P."/>
            <person name="Floudas D."/>
            <person name="Hibbett D.S."/>
            <person name="Canessa P."/>
            <person name="Larrondo L.F."/>
            <person name="James T.Y."/>
            <person name="Seelenfreund D."/>
            <person name="Lobos S."/>
            <person name="Polanco R."/>
            <person name="Tello M."/>
            <person name="Honda Y."/>
            <person name="Watanabe T."/>
            <person name="Watanabe T."/>
            <person name="Ryu J.S."/>
            <person name="Kubicek C.P."/>
            <person name="Schmoll M."/>
            <person name="Gaskell J."/>
            <person name="Hammel K.E."/>
            <person name="St John F.J."/>
            <person name="Vanden Wymelenberg A."/>
            <person name="Sabat G."/>
            <person name="Splinter BonDurant S."/>
            <person name="Syed K."/>
            <person name="Yadav J.S."/>
            <person name="Doddapaneni H."/>
            <person name="Subramanian V."/>
            <person name="Lavin J.L."/>
            <person name="Oguiza J.A."/>
            <person name="Perez G."/>
            <person name="Pisabarro A.G."/>
            <person name="Ramirez L."/>
            <person name="Santoyo F."/>
            <person name="Master E."/>
            <person name="Coutinho P.M."/>
            <person name="Henrissat B."/>
            <person name="Lombard V."/>
            <person name="Magnuson J.K."/>
            <person name="Kuees U."/>
            <person name="Hori C."/>
            <person name="Igarashi K."/>
            <person name="Samejima M."/>
            <person name="Held B.W."/>
            <person name="Barry K.W."/>
            <person name="LaButti K.M."/>
            <person name="Lapidus A."/>
            <person name="Lindquist E.A."/>
            <person name="Lucas S.M."/>
            <person name="Riley R."/>
            <person name="Salamov A.A."/>
            <person name="Hoffmeister D."/>
            <person name="Schwenk D."/>
            <person name="Hadar Y."/>
            <person name="Yarden O."/>
            <person name="de Vries R.P."/>
            <person name="Wiebenga A."/>
            <person name="Stenlid J."/>
            <person name="Eastwood D."/>
            <person name="Grigoriev I.V."/>
            <person name="Berka R.M."/>
            <person name="Blanchette R.A."/>
            <person name="Kersten P."/>
            <person name="Martinez A.T."/>
            <person name="Vicuna R."/>
            <person name="Cullen D."/>
        </authorList>
    </citation>
    <scope>NUCLEOTIDE SEQUENCE [LARGE SCALE GENOMIC DNA]</scope>
    <source>
        <strain evidence="3 4">B</strain>
    </source>
</reference>
<keyword evidence="4" id="KW-1185">Reference proteome</keyword>
<organism evidence="3 4">
    <name type="scientific">Ceriporiopsis subvermispora (strain B)</name>
    <name type="common">White-rot fungus</name>
    <name type="synonym">Gelatoporia subvermispora</name>
    <dbReference type="NCBI Taxonomy" id="914234"/>
    <lineage>
        <taxon>Eukaryota</taxon>
        <taxon>Fungi</taxon>
        <taxon>Dikarya</taxon>
        <taxon>Basidiomycota</taxon>
        <taxon>Agaricomycotina</taxon>
        <taxon>Agaricomycetes</taxon>
        <taxon>Polyporales</taxon>
        <taxon>Gelatoporiaceae</taxon>
        <taxon>Gelatoporia</taxon>
    </lineage>
</organism>
<sequence>MTIFGLATEQVRLGRLNKYRKTLLGDTTVEDTLKRLNRLTSIEAQTAGSENISKISFLLLPLLLVYDLTASLKMLMQDGTIPTRAIQTDVSELNNSIAELRRETSEMRYDDMVRDCRLWLSPPDPSTNHVNALNSHHEGTATWFTEGEVMQDWKSEGSLWIQGKPGSGKTILWNSELTAFCIPTLSSLTSTVTFAI</sequence>
<name>M2R1W4_CERS8</name>
<evidence type="ECO:0000313" key="3">
    <source>
        <dbReference type="EMBL" id="EMD32871.1"/>
    </source>
</evidence>
<dbReference type="HOGENOM" id="CLU_1390055_0_0_1"/>
<gene>
    <name evidence="3" type="ORF">CERSUDRAFT_68306</name>
</gene>
<keyword evidence="1" id="KW-0677">Repeat</keyword>
<evidence type="ECO:0000259" key="2">
    <source>
        <dbReference type="Pfam" id="PF24883"/>
    </source>
</evidence>
<protein>
    <recommendedName>
        <fullName evidence="2">Nephrocystin 3-like N-terminal domain-containing protein</fullName>
    </recommendedName>
</protein>
<dbReference type="InterPro" id="IPR056884">
    <property type="entry name" value="NPHP3-like_N"/>
</dbReference>